<dbReference type="RefSeq" id="WP_347225778.1">
    <property type="nucleotide sequence ID" value="NZ_JBHVBU010000006.1"/>
</dbReference>
<evidence type="ECO:0000313" key="2">
    <source>
        <dbReference type="EMBL" id="MFE7962176.1"/>
    </source>
</evidence>
<comment type="caution">
    <text evidence="2">The sequence shown here is derived from an EMBL/GenBank/DDBJ whole genome shotgun (WGS) entry which is preliminary data.</text>
</comment>
<protein>
    <submittedName>
        <fullName evidence="2">Uncharacterized protein</fullName>
    </submittedName>
</protein>
<dbReference type="EMBL" id="JBHVBU010000006">
    <property type="protein sequence ID" value="MFE7962176.1"/>
    <property type="molecule type" value="Genomic_DNA"/>
</dbReference>
<dbReference type="Proteomes" id="UP001600650">
    <property type="component" value="Unassembled WGS sequence"/>
</dbReference>
<evidence type="ECO:0000256" key="1">
    <source>
        <dbReference type="SAM" id="MobiDB-lite"/>
    </source>
</evidence>
<name>A0ABW6JA07_STRCE</name>
<feature type="region of interest" description="Disordered" evidence="1">
    <location>
        <begin position="1"/>
        <end position="43"/>
    </location>
</feature>
<sequence length="43" mass="4491">MTTSPRTGSAPMEEEHPAPNPPGAEDLEEEGLSLDALPSAWTA</sequence>
<evidence type="ECO:0000313" key="3">
    <source>
        <dbReference type="Proteomes" id="UP001600650"/>
    </source>
</evidence>
<proteinExistence type="predicted"/>
<accession>A0ABW6JA07</accession>
<keyword evidence="3" id="KW-1185">Reference proteome</keyword>
<organism evidence="2 3">
    <name type="scientific">Streptomyces cellulosae</name>
    <dbReference type="NCBI Taxonomy" id="1968"/>
    <lineage>
        <taxon>Bacteria</taxon>
        <taxon>Bacillati</taxon>
        <taxon>Actinomycetota</taxon>
        <taxon>Actinomycetes</taxon>
        <taxon>Kitasatosporales</taxon>
        <taxon>Streptomycetaceae</taxon>
        <taxon>Streptomyces</taxon>
    </lineage>
</organism>
<reference evidence="2 3" key="1">
    <citation type="submission" date="2024-09" db="EMBL/GenBank/DDBJ databases">
        <title>The Natural Products Discovery Center: Release of the First 8490 Sequenced Strains for Exploring Actinobacteria Biosynthetic Diversity.</title>
        <authorList>
            <person name="Kalkreuter E."/>
            <person name="Kautsar S.A."/>
            <person name="Yang D."/>
            <person name="Bader C.D."/>
            <person name="Teijaro C.N."/>
            <person name="Fluegel L."/>
            <person name="Davis C.M."/>
            <person name="Simpson J.R."/>
            <person name="Lauterbach L."/>
            <person name="Steele A.D."/>
            <person name="Gui C."/>
            <person name="Meng S."/>
            <person name="Li G."/>
            <person name="Viehrig K."/>
            <person name="Ye F."/>
            <person name="Su P."/>
            <person name="Kiefer A.F."/>
            <person name="Nichols A."/>
            <person name="Cepeda A.J."/>
            <person name="Yan W."/>
            <person name="Fan B."/>
            <person name="Jiang Y."/>
            <person name="Adhikari A."/>
            <person name="Zheng C.-J."/>
            <person name="Schuster L."/>
            <person name="Cowan T.M."/>
            <person name="Smanski M.J."/>
            <person name="Chevrette M.G."/>
            <person name="De Carvalho L.P.S."/>
            <person name="Shen B."/>
        </authorList>
    </citation>
    <scope>NUCLEOTIDE SEQUENCE [LARGE SCALE GENOMIC DNA]</scope>
    <source>
        <strain evidence="2 3">NPDC057399</strain>
    </source>
</reference>
<gene>
    <name evidence="2" type="ORF">ACFU0X_03850</name>
</gene>